<evidence type="ECO:0000313" key="1">
    <source>
        <dbReference type="EMBL" id="KCZ97674.1"/>
    </source>
</evidence>
<accession>A0A062VBQ5</accession>
<dbReference type="eggNOG" id="ENOG5033RSX">
    <property type="taxonomic scope" value="Bacteria"/>
</dbReference>
<dbReference type="InterPro" id="IPR011990">
    <property type="entry name" value="TPR-like_helical_dom_sf"/>
</dbReference>
<reference evidence="1 2" key="1">
    <citation type="journal article" date="2014" name="Antonie Van Leeuwenhoek">
        <title>Hyphomonas beringensis sp. nov. and Hyphomonas chukchiensis sp. nov., isolated from surface seawater of the Bering Sea and Chukchi Sea.</title>
        <authorList>
            <person name="Li C."/>
            <person name="Lai Q."/>
            <person name="Li G."/>
            <person name="Dong C."/>
            <person name="Wang J."/>
            <person name="Liao Y."/>
            <person name="Shao Z."/>
        </authorList>
    </citation>
    <scope>NUCLEOTIDE SEQUENCE [LARGE SCALE GENOMIC DNA]</scope>
    <source>
        <strain evidence="1 2">PS728</strain>
    </source>
</reference>
<keyword evidence="2" id="KW-1185">Reference proteome</keyword>
<proteinExistence type="predicted"/>
<dbReference type="OrthoDB" id="7437044at2"/>
<gene>
    <name evidence="1" type="ORF">HPO_14312</name>
</gene>
<dbReference type="PATRIC" id="fig|1280954.3.peg.2900"/>
<organism evidence="1 2">
    <name type="scientific">Hyphomonas polymorpha PS728</name>
    <dbReference type="NCBI Taxonomy" id="1280954"/>
    <lineage>
        <taxon>Bacteria</taxon>
        <taxon>Pseudomonadati</taxon>
        <taxon>Pseudomonadota</taxon>
        <taxon>Alphaproteobacteria</taxon>
        <taxon>Hyphomonadales</taxon>
        <taxon>Hyphomonadaceae</taxon>
        <taxon>Hyphomonas</taxon>
    </lineage>
</organism>
<comment type="caution">
    <text evidence="1">The sequence shown here is derived from an EMBL/GenBank/DDBJ whole genome shotgun (WGS) entry which is preliminary data.</text>
</comment>
<dbReference type="Proteomes" id="UP000027100">
    <property type="component" value="Unassembled WGS sequence"/>
</dbReference>
<protein>
    <submittedName>
        <fullName evidence="1">Uncharacterized protein</fullName>
    </submittedName>
</protein>
<dbReference type="Gene3D" id="1.25.40.10">
    <property type="entry name" value="Tetratricopeptide repeat domain"/>
    <property type="match status" value="1"/>
</dbReference>
<dbReference type="RefSeq" id="WP_157532853.1">
    <property type="nucleotide sequence ID" value="NZ_ARYM01000017.1"/>
</dbReference>
<dbReference type="Gene3D" id="3.40.50.300">
    <property type="entry name" value="P-loop containing nucleotide triphosphate hydrolases"/>
    <property type="match status" value="1"/>
</dbReference>
<dbReference type="EMBL" id="ARYM01000017">
    <property type="protein sequence ID" value="KCZ97674.1"/>
    <property type="molecule type" value="Genomic_DNA"/>
</dbReference>
<sequence>MRSDSKLDSELPAPNPKRQAAHTISAFRFQLLETAIAWMNLSEAETLLIEIFEDFDVKSENGGAKLTQVKHSASDRVLTLASKDARDALENFWTVSHGGQAQDLSLVVHTNMSIGTEHAAHLPGEIAGIEYWQAVKNGAAAAPLKDLLLAILPAGNLKSWLVSVQDDHTLRAQFFNRVDWKTNQLSGVPQRALLAELITGRLAALELPVGLAPNAAGSIVDYIFAVASEKDASLRRLTTTDLHTFLREVCRSGQPGHEVGWARASWTVAVEEIALPAYVASRAPLVGELSDALAENGALWLHGASGTGKSTLAQQVARASGKHWLVVELRGLSEASDVLLRLDRAYTDITLGGDIRGVILDDMSADIVARYATRLGRFINWMRNRAGSVIVTSARTLSPATFQLATLSLASEKDAPYLSVEETTELIAQTSAPPDQVEAWGLFINVSTSGGHPQLTAAKVVSLEHRGWPKDALVEDFSGGVSEAVELTRSEARRRLLEDATDHGRALLKRLGCIMLKFDRASAIAIAGLDPAIQEPSASLDMLTGPWIERVPSAPGYLRLSPLLLKLQEDLGEETILRIQTEYLLSTIKRGPIPYEALDSVFWTAFVSKQGWFFAKLFENSLSFEKDKSKAIATKLGGLVYLRTDQPLLPDDLGTSHILRLLQVDVAALNGENTLFQSIALATMREALAVENLELRNALSLMALFRILLAQGTKLDWGLRLSYIAYFEMLANNDPDLINRNESPAIKAMQAEFGEAADIGGFMLHVGASAIENPSELKSLLMALGELEPALRDRRLLQLKSFFNGYGLHVQSAWVRAWSAGKIDVDGAIAQYRDMAIIAARWRDDDLVAECIVAQSVLWDEFKDNRATAIETIDTALEAHPAHPDLLRQKAKVLGHDRQYDMARLILESIRERTDASSDIERMYTLKEQAVATANLGDLGAARILFLEAASAAEAVQEDIVSVHAHGVALRAEAAMCFWRNGDVEPALRELAPLVGTLEQIDPDTHSAAKNLHRKLRWLVGWLHERTNGPSGLDRELHFGALAALDAEYPDEDNDQSNRLEDLKLLLTIVGLRQEVRDLFPDIDWSKTTTGFHIFLAAAEFDLAIETGSTEEVVDALLQLVAAFVAALGQVNEPRISAADKVDRIEASDLESPVIVDVLVHAFSLAAFFGAHRRGDKRDYCESLLKKTEERLEVTPPELRRFGEILSDGAAIRWDNHAERIFSFAFASISEVLHPADILNRQLSLLRCAASCGGGARTIIHIHTIFANEWAFVIEHQRFLLTQPSLHVPVIEAAIRYTREGKAGALRNLLQTGARSLNAQVPDSWFDLAERMGGTAKA</sequence>
<name>A0A062VBQ5_9PROT</name>
<evidence type="ECO:0000313" key="2">
    <source>
        <dbReference type="Proteomes" id="UP000027100"/>
    </source>
</evidence>
<dbReference type="SUPFAM" id="SSF52540">
    <property type="entry name" value="P-loop containing nucleoside triphosphate hydrolases"/>
    <property type="match status" value="1"/>
</dbReference>
<dbReference type="InterPro" id="IPR027417">
    <property type="entry name" value="P-loop_NTPase"/>
</dbReference>
<dbReference type="CDD" id="cd01120">
    <property type="entry name" value="RecA-like_superfamily"/>
    <property type="match status" value="1"/>
</dbReference>